<evidence type="ECO:0000313" key="1">
    <source>
        <dbReference type="EMBL" id="KZE78053.1"/>
    </source>
</evidence>
<keyword evidence="2" id="KW-1185">Reference proteome</keyword>
<organism evidence="1 2">
    <name type="scientific">Myroides marinus</name>
    <dbReference type="NCBI Taxonomy" id="703342"/>
    <lineage>
        <taxon>Bacteria</taxon>
        <taxon>Pseudomonadati</taxon>
        <taxon>Bacteroidota</taxon>
        <taxon>Flavobacteriia</taxon>
        <taxon>Flavobacteriales</taxon>
        <taxon>Flavobacteriaceae</taxon>
        <taxon>Myroides</taxon>
    </lineage>
</organism>
<dbReference type="Proteomes" id="UP000076630">
    <property type="component" value="Unassembled WGS sequence"/>
</dbReference>
<sequence length="319" mass="36409">MSVYQKHLLTIVSEQLPEGVKLVDFLSDLVHLSKEACYRRIRCEVEFTLSEVVLIAKALNINLTSLVIREGGEKVTCNLRVVEEDTLVNSYIKKLEADLNVLEGFDSKSQHSIHFVCKNLPELFYFSSEGLIKLRLLKMQLNQGGVKPQQTFNQIVLTSFLKKAQDQYWKALTDFKLIVYLGPDLLMSILQDIEFFTKINLLTSENRLLLLQELKETLGLISEIGNTGMFRNKEINLYISHIIIELSQTYLKSEGLETTILELEFPNSLLSFDASFNAAQSHQLSVVKRTSTLISQSAEVEKIAYLNRQRTILNDIKSN</sequence>
<proteinExistence type="predicted"/>
<dbReference type="OrthoDB" id="1098026at2"/>
<evidence type="ECO:0000313" key="2">
    <source>
        <dbReference type="Proteomes" id="UP000076630"/>
    </source>
</evidence>
<protein>
    <recommendedName>
        <fullName evidence="3">BetR domain-containing protein</fullName>
    </recommendedName>
</protein>
<gene>
    <name evidence="1" type="ORF">AV926_13500</name>
</gene>
<dbReference type="EMBL" id="LQNU01000066">
    <property type="protein sequence ID" value="KZE78053.1"/>
    <property type="molecule type" value="Genomic_DNA"/>
</dbReference>
<dbReference type="AlphaFoldDB" id="A0A163XL18"/>
<name>A0A163XL18_9FLAO</name>
<dbReference type="RefSeq" id="WP_038987345.1">
    <property type="nucleotide sequence ID" value="NZ_JWJO01000045.1"/>
</dbReference>
<comment type="caution">
    <text evidence="1">The sequence shown here is derived from an EMBL/GenBank/DDBJ whole genome shotgun (WGS) entry which is preliminary data.</text>
</comment>
<reference evidence="1 2" key="1">
    <citation type="submission" date="2016-01" db="EMBL/GenBank/DDBJ databases">
        <title>Whole genome sequencing of Myroides marinus L41.</title>
        <authorList>
            <person name="Hong K.W."/>
        </authorList>
    </citation>
    <scope>NUCLEOTIDE SEQUENCE [LARGE SCALE GENOMIC DNA]</scope>
    <source>
        <strain evidence="1 2">L41</strain>
    </source>
</reference>
<accession>A0A163XL18</accession>
<evidence type="ECO:0008006" key="3">
    <source>
        <dbReference type="Google" id="ProtNLM"/>
    </source>
</evidence>